<evidence type="ECO:0000313" key="2">
    <source>
        <dbReference type="EMBL" id="EYB88970.1"/>
    </source>
</evidence>
<feature type="signal peptide" evidence="1">
    <location>
        <begin position="1"/>
        <end position="17"/>
    </location>
</feature>
<sequence length="114" mass="13118">MLGFVLLAAELCFVSKAVDDTEVQTLYAVDLNQPISESDAWCFKISQYSAVFLRAFAPFQSDGFESSVCQSIWNAKQGKDLCIWFPDFRERYPRKCVVMSELHYARFPHEFLAT</sequence>
<evidence type="ECO:0000256" key="1">
    <source>
        <dbReference type="SAM" id="SignalP"/>
    </source>
</evidence>
<feature type="chain" id="PRO_5001486656" evidence="1">
    <location>
        <begin position="18"/>
        <end position="114"/>
    </location>
</feature>
<dbReference type="Proteomes" id="UP000024635">
    <property type="component" value="Unassembled WGS sequence"/>
</dbReference>
<proteinExistence type="predicted"/>
<accession>A0A016SED4</accession>
<dbReference type="EMBL" id="JARK01001574">
    <property type="protein sequence ID" value="EYB88970.1"/>
    <property type="molecule type" value="Genomic_DNA"/>
</dbReference>
<keyword evidence="1" id="KW-0732">Signal</keyword>
<evidence type="ECO:0000313" key="3">
    <source>
        <dbReference type="Proteomes" id="UP000024635"/>
    </source>
</evidence>
<keyword evidence="3" id="KW-1185">Reference proteome</keyword>
<organism evidence="2 3">
    <name type="scientific">Ancylostoma ceylanicum</name>
    <dbReference type="NCBI Taxonomy" id="53326"/>
    <lineage>
        <taxon>Eukaryota</taxon>
        <taxon>Metazoa</taxon>
        <taxon>Ecdysozoa</taxon>
        <taxon>Nematoda</taxon>
        <taxon>Chromadorea</taxon>
        <taxon>Rhabditida</taxon>
        <taxon>Rhabditina</taxon>
        <taxon>Rhabditomorpha</taxon>
        <taxon>Strongyloidea</taxon>
        <taxon>Ancylostomatidae</taxon>
        <taxon>Ancylostomatinae</taxon>
        <taxon>Ancylostoma</taxon>
    </lineage>
</organism>
<reference evidence="3" key="1">
    <citation type="journal article" date="2015" name="Nat. Genet.">
        <title>The genome and transcriptome of the zoonotic hookworm Ancylostoma ceylanicum identify infection-specific gene families.</title>
        <authorList>
            <person name="Schwarz E.M."/>
            <person name="Hu Y."/>
            <person name="Antoshechkin I."/>
            <person name="Miller M.M."/>
            <person name="Sternberg P.W."/>
            <person name="Aroian R.V."/>
        </authorList>
    </citation>
    <scope>NUCLEOTIDE SEQUENCE</scope>
    <source>
        <strain evidence="3">HY135</strain>
    </source>
</reference>
<gene>
    <name evidence="2" type="primary">Acey_s0238.g3276</name>
    <name evidence="2" type="ORF">Y032_0238g3276</name>
</gene>
<dbReference type="AlphaFoldDB" id="A0A016SED4"/>
<comment type="caution">
    <text evidence="2">The sequence shown here is derived from an EMBL/GenBank/DDBJ whole genome shotgun (WGS) entry which is preliminary data.</text>
</comment>
<protein>
    <submittedName>
        <fullName evidence="2">Uncharacterized protein</fullName>
    </submittedName>
</protein>
<name>A0A016SED4_9BILA</name>